<proteinExistence type="predicted"/>
<dbReference type="Gene3D" id="3.30.750.24">
    <property type="entry name" value="STAS domain"/>
    <property type="match status" value="1"/>
</dbReference>
<comment type="caution">
    <text evidence="3">The sequence shown here is derived from an EMBL/GenBank/DDBJ whole genome shotgun (WGS) entry which is preliminary data.</text>
</comment>
<dbReference type="PROSITE" id="PS50801">
    <property type="entry name" value="STAS"/>
    <property type="match status" value="1"/>
</dbReference>
<dbReference type="InterPro" id="IPR051932">
    <property type="entry name" value="Bact_StressResp_Reg"/>
</dbReference>
<dbReference type="Proteomes" id="UP001596250">
    <property type="component" value="Unassembled WGS sequence"/>
</dbReference>
<evidence type="ECO:0000259" key="2">
    <source>
        <dbReference type="PROSITE" id="PS50801"/>
    </source>
</evidence>
<name>A0ABW1IVV1_9BACL</name>
<keyword evidence="1" id="KW-0597">Phosphoprotein</keyword>
<reference evidence="4" key="1">
    <citation type="journal article" date="2019" name="Int. J. Syst. Evol. Microbiol.">
        <title>The Global Catalogue of Microorganisms (GCM) 10K type strain sequencing project: providing services to taxonomists for standard genome sequencing and annotation.</title>
        <authorList>
            <consortium name="The Broad Institute Genomics Platform"/>
            <consortium name="The Broad Institute Genome Sequencing Center for Infectious Disease"/>
            <person name="Wu L."/>
            <person name="Ma J."/>
        </authorList>
    </citation>
    <scope>NUCLEOTIDE SEQUENCE [LARGE SCALE GENOMIC DNA]</scope>
    <source>
        <strain evidence="4">CCM 8749</strain>
    </source>
</reference>
<gene>
    <name evidence="3" type="ORF">ACFPXP_22400</name>
</gene>
<sequence>MYKVGESLFSQVKNSPYNEDQLFEIAHQVMSCVEDDRKEDMLELAGKHGLNWAKSDLPIVLMLDWFRGLRGIYWDFLYQYYKNIKTMNIDEFFLLEKKTNYYLDSYLEQFAVSYNQYQYQVLDSQREMIEELTVPIIPLTENIAILPVVGTVDTYRAKKLQEKTLVQIEKMKFNKMIIDLSGVAYLDTSVVTHLFKIVDGIRLLGCRAIVTGIRSEVANTMIELGVSLNERVDTKADLKQALEDLKIV</sequence>
<keyword evidence="4" id="KW-1185">Reference proteome</keyword>
<protein>
    <submittedName>
        <fullName evidence="3">STAS domain-containing protein</fullName>
    </submittedName>
</protein>
<dbReference type="InterPro" id="IPR002645">
    <property type="entry name" value="STAS_dom"/>
</dbReference>
<dbReference type="InterPro" id="IPR036513">
    <property type="entry name" value="STAS_dom_sf"/>
</dbReference>
<dbReference type="PANTHER" id="PTHR33745">
    <property type="entry name" value="RSBT ANTAGONIST PROTEIN RSBS-RELATED"/>
    <property type="match status" value="1"/>
</dbReference>
<dbReference type="CDD" id="cd07041">
    <property type="entry name" value="STAS_RsbR_RsbS_like"/>
    <property type="match status" value="1"/>
</dbReference>
<evidence type="ECO:0000313" key="3">
    <source>
        <dbReference type="EMBL" id="MFC5989166.1"/>
    </source>
</evidence>
<feature type="domain" description="STAS" evidence="2">
    <location>
        <begin position="133"/>
        <end position="245"/>
    </location>
</feature>
<evidence type="ECO:0000256" key="1">
    <source>
        <dbReference type="ARBA" id="ARBA00022553"/>
    </source>
</evidence>
<dbReference type="Pfam" id="PF01740">
    <property type="entry name" value="STAS"/>
    <property type="match status" value="1"/>
</dbReference>
<organism evidence="3 4">
    <name type="scientific">Marinicrinis lubricantis</name>
    <dbReference type="NCBI Taxonomy" id="2086470"/>
    <lineage>
        <taxon>Bacteria</taxon>
        <taxon>Bacillati</taxon>
        <taxon>Bacillota</taxon>
        <taxon>Bacilli</taxon>
        <taxon>Bacillales</taxon>
        <taxon>Paenibacillaceae</taxon>
    </lineage>
</organism>
<accession>A0ABW1IVV1</accession>
<evidence type="ECO:0000313" key="4">
    <source>
        <dbReference type="Proteomes" id="UP001596250"/>
    </source>
</evidence>
<dbReference type="EMBL" id="JBHSQV010000187">
    <property type="protein sequence ID" value="MFC5989166.1"/>
    <property type="molecule type" value="Genomic_DNA"/>
</dbReference>
<dbReference type="RefSeq" id="WP_379896736.1">
    <property type="nucleotide sequence ID" value="NZ_CBCSCT010000002.1"/>
</dbReference>
<dbReference type="PANTHER" id="PTHR33745:SF3">
    <property type="entry name" value="RSBT CO-ANTAGONIST PROTEIN RSBRC"/>
    <property type="match status" value="1"/>
</dbReference>
<dbReference type="SUPFAM" id="SSF52091">
    <property type="entry name" value="SpoIIaa-like"/>
    <property type="match status" value="1"/>
</dbReference>